<gene>
    <name evidence="1" type="ORF">BRADI_3g35530v3</name>
</gene>
<dbReference type="EMBL" id="CM000882">
    <property type="protein sequence ID" value="KQJ98217.1"/>
    <property type="molecule type" value="Genomic_DNA"/>
</dbReference>
<dbReference type="Gramene" id="KQJ98217">
    <property type="protein sequence ID" value="KQJ98217"/>
    <property type="gene ID" value="BRADI_3g35530v3"/>
</dbReference>
<dbReference type="ExpressionAtlas" id="A0A0Q3Q997">
    <property type="expression patterns" value="differential"/>
</dbReference>
<reference evidence="2" key="3">
    <citation type="submission" date="2018-08" db="UniProtKB">
        <authorList>
            <consortium name="EnsemblPlants"/>
        </authorList>
    </citation>
    <scope>IDENTIFICATION</scope>
    <source>
        <strain evidence="2">cv. Bd21</strain>
    </source>
</reference>
<dbReference type="OrthoDB" id="617710at2759"/>
<accession>A0A0Q3Q997</accession>
<dbReference type="InterPro" id="IPR012871">
    <property type="entry name" value="DUF1668_ORYSA"/>
</dbReference>
<dbReference type="Pfam" id="PF07893">
    <property type="entry name" value="DUF1668"/>
    <property type="match status" value="1"/>
</dbReference>
<dbReference type="EnsemblPlants" id="KQJ98217">
    <property type="protein sequence ID" value="KQJ98217"/>
    <property type="gene ID" value="BRADI_3g35530v3"/>
</dbReference>
<dbReference type="AlphaFoldDB" id="A0A0Q3Q997"/>
<sequence length="230" mass="25763">MSKRRSRSDDDDGEPRSRRHLHLVVDDWAKGFSIYEVDVSGFHSTVPDADLDSQAPSLPVPGPPETSHKHYPCPFFAAVGSRIVAVRYTSDEEPGPALLYDTATGGLATGPCFRAKAGYVYDFVPAYDRLYALDEGSQGARPPPVWKLAKEELVCEDTDRTRSAALARIVEHRSRKGVAADVKDSHYLFYMTTFRLCYDKDGGLRAKTLRACSYMMPWESNSFNWRVFGI</sequence>
<keyword evidence="3" id="KW-1185">Reference proteome</keyword>
<dbReference type="InParanoid" id="A0A0Q3Q997"/>
<reference evidence="1" key="2">
    <citation type="submission" date="2017-06" db="EMBL/GenBank/DDBJ databases">
        <title>WGS assembly of Brachypodium distachyon.</title>
        <authorList>
            <consortium name="The International Brachypodium Initiative"/>
            <person name="Lucas S."/>
            <person name="Harmon-Smith M."/>
            <person name="Lail K."/>
            <person name="Tice H."/>
            <person name="Grimwood J."/>
            <person name="Bruce D."/>
            <person name="Barry K."/>
            <person name="Shu S."/>
            <person name="Lindquist E."/>
            <person name="Wang M."/>
            <person name="Pitluck S."/>
            <person name="Vogel J.P."/>
            <person name="Garvin D.F."/>
            <person name="Mockler T.C."/>
            <person name="Schmutz J."/>
            <person name="Rokhsar D."/>
            <person name="Bevan M.W."/>
        </authorList>
    </citation>
    <scope>NUCLEOTIDE SEQUENCE</scope>
    <source>
        <strain evidence="1">Bd21</strain>
    </source>
</reference>
<dbReference type="Proteomes" id="UP000008810">
    <property type="component" value="Chromosome 3"/>
</dbReference>
<reference evidence="1 2" key="1">
    <citation type="journal article" date="2010" name="Nature">
        <title>Genome sequencing and analysis of the model grass Brachypodium distachyon.</title>
        <authorList>
            <consortium name="International Brachypodium Initiative"/>
        </authorList>
    </citation>
    <scope>NUCLEOTIDE SEQUENCE [LARGE SCALE GENOMIC DNA]</scope>
    <source>
        <strain evidence="1 2">Bd21</strain>
    </source>
</reference>
<name>A0A0Q3Q997_BRADI</name>
<dbReference type="PANTHER" id="PTHR33085">
    <property type="entry name" value="OS12G0113100 PROTEIN-RELATED"/>
    <property type="match status" value="1"/>
</dbReference>
<evidence type="ECO:0000313" key="3">
    <source>
        <dbReference type="Proteomes" id="UP000008810"/>
    </source>
</evidence>
<evidence type="ECO:0000313" key="1">
    <source>
        <dbReference type="EMBL" id="KQJ98217.1"/>
    </source>
</evidence>
<protein>
    <submittedName>
        <fullName evidence="1 2">Uncharacterized protein</fullName>
    </submittedName>
</protein>
<proteinExistence type="predicted"/>
<evidence type="ECO:0000313" key="2">
    <source>
        <dbReference type="EnsemblPlants" id="KQJ98217"/>
    </source>
</evidence>
<organism evidence="1">
    <name type="scientific">Brachypodium distachyon</name>
    <name type="common">Purple false brome</name>
    <name type="synonym">Trachynia distachya</name>
    <dbReference type="NCBI Taxonomy" id="15368"/>
    <lineage>
        <taxon>Eukaryota</taxon>
        <taxon>Viridiplantae</taxon>
        <taxon>Streptophyta</taxon>
        <taxon>Embryophyta</taxon>
        <taxon>Tracheophyta</taxon>
        <taxon>Spermatophyta</taxon>
        <taxon>Magnoliopsida</taxon>
        <taxon>Liliopsida</taxon>
        <taxon>Poales</taxon>
        <taxon>Poaceae</taxon>
        <taxon>BOP clade</taxon>
        <taxon>Pooideae</taxon>
        <taxon>Stipodae</taxon>
        <taxon>Brachypodieae</taxon>
        <taxon>Brachypodium</taxon>
    </lineage>
</organism>